<dbReference type="Proteomes" id="UP000799438">
    <property type="component" value="Unassembled WGS sequence"/>
</dbReference>
<name>A0A6A6BPP1_9PEZI</name>
<organism evidence="1 2">
    <name type="scientific">Aplosporella prunicola CBS 121167</name>
    <dbReference type="NCBI Taxonomy" id="1176127"/>
    <lineage>
        <taxon>Eukaryota</taxon>
        <taxon>Fungi</taxon>
        <taxon>Dikarya</taxon>
        <taxon>Ascomycota</taxon>
        <taxon>Pezizomycotina</taxon>
        <taxon>Dothideomycetes</taxon>
        <taxon>Dothideomycetes incertae sedis</taxon>
        <taxon>Botryosphaeriales</taxon>
        <taxon>Aplosporellaceae</taxon>
        <taxon>Aplosporella</taxon>
    </lineage>
</organism>
<evidence type="ECO:0000313" key="1">
    <source>
        <dbReference type="EMBL" id="KAF2144531.1"/>
    </source>
</evidence>
<sequence length="81" mass="9450">MKAIPLLLMWENSVDAISGKFSHDIFCFGKLYFNKINKRLPGEMVSRDVVAVLFWVRFPGQPVTYLLLLAERRVLVFFFLP</sequence>
<protein>
    <submittedName>
        <fullName evidence="1">Uncharacterized protein</fullName>
    </submittedName>
</protein>
<evidence type="ECO:0000313" key="2">
    <source>
        <dbReference type="Proteomes" id="UP000799438"/>
    </source>
</evidence>
<accession>A0A6A6BPP1</accession>
<proteinExistence type="predicted"/>
<dbReference type="AlphaFoldDB" id="A0A6A6BPP1"/>
<dbReference type="GeneID" id="54292931"/>
<gene>
    <name evidence="1" type="ORF">K452DRAFT_143348</name>
</gene>
<keyword evidence="2" id="KW-1185">Reference proteome</keyword>
<reference evidence="1" key="1">
    <citation type="journal article" date="2020" name="Stud. Mycol.">
        <title>101 Dothideomycetes genomes: a test case for predicting lifestyles and emergence of pathogens.</title>
        <authorList>
            <person name="Haridas S."/>
            <person name="Albert R."/>
            <person name="Binder M."/>
            <person name="Bloem J."/>
            <person name="Labutti K."/>
            <person name="Salamov A."/>
            <person name="Andreopoulos B."/>
            <person name="Baker S."/>
            <person name="Barry K."/>
            <person name="Bills G."/>
            <person name="Bluhm B."/>
            <person name="Cannon C."/>
            <person name="Castanera R."/>
            <person name="Culley D."/>
            <person name="Daum C."/>
            <person name="Ezra D."/>
            <person name="Gonzalez J."/>
            <person name="Henrissat B."/>
            <person name="Kuo A."/>
            <person name="Liang C."/>
            <person name="Lipzen A."/>
            <person name="Lutzoni F."/>
            <person name="Magnuson J."/>
            <person name="Mondo S."/>
            <person name="Nolan M."/>
            <person name="Ohm R."/>
            <person name="Pangilinan J."/>
            <person name="Park H.-J."/>
            <person name="Ramirez L."/>
            <person name="Alfaro M."/>
            <person name="Sun H."/>
            <person name="Tritt A."/>
            <person name="Yoshinaga Y."/>
            <person name="Zwiers L.-H."/>
            <person name="Turgeon B."/>
            <person name="Goodwin S."/>
            <person name="Spatafora J."/>
            <person name="Crous P."/>
            <person name="Grigoriev I."/>
        </authorList>
    </citation>
    <scope>NUCLEOTIDE SEQUENCE</scope>
    <source>
        <strain evidence="1">CBS 121167</strain>
    </source>
</reference>
<dbReference type="RefSeq" id="XP_033400243.1">
    <property type="nucleotide sequence ID" value="XM_033535437.1"/>
</dbReference>
<dbReference type="EMBL" id="ML995479">
    <property type="protein sequence ID" value="KAF2144531.1"/>
    <property type="molecule type" value="Genomic_DNA"/>
</dbReference>